<dbReference type="EMBL" id="ON649702">
    <property type="protein sequence ID" value="UVF62600.1"/>
    <property type="molecule type" value="Genomic_DNA"/>
</dbReference>
<accession>A0A976UBQ5</accession>
<proteinExistence type="predicted"/>
<dbReference type="KEGG" id="vg:80545152"/>
<keyword evidence="2" id="KW-1185">Reference proteome</keyword>
<evidence type="ECO:0000313" key="2">
    <source>
        <dbReference type="Proteomes" id="UP001157002"/>
    </source>
</evidence>
<evidence type="ECO:0000313" key="1">
    <source>
        <dbReference type="EMBL" id="UVF62600.1"/>
    </source>
</evidence>
<dbReference type="GeneID" id="80545152"/>
<sequence>MTWMALLKRHESYMVKRQVWKEANLDYNAGALSIEELEEKLGRRLNAEDFANIGLTFKGIRNKPTVLNRLGKEKVYEMYREFAENLFGYGAGGETLEELKRDEKEDIEDITLDLKFLGYDPNPIVEIYKNSMKILQERLQ</sequence>
<protein>
    <submittedName>
        <fullName evidence="1">Uncharacterized protein</fullName>
    </submittedName>
</protein>
<reference evidence="1 2" key="1">
    <citation type="submission" date="2022-05" db="EMBL/GenBank/DDBJ databases">
        <title>Diverse viruses of marine archaea discovered using metagenomics.</title>
        <authorList>
            <person name="Zhou Y."/>
        </authorList>
    </citation>
    <scope>NUCLEOTIDE SEQUENCE [LARGE SCALE GENOMIC DNA]</scope>
    <source>
        <strain evidence="1">YSH_150918</strain>
    </source>
</reference>
<organism evidence="1 2">
    <name type="scientific">Poseidoniales virus YSH_150918</name>
    <dbReference type="NCBI Taxonomy" id="3071324"/>
    <lineage>
        <taxon>Viruses</taxon>
        <taxon>Duplodnaviria</taxon>
        <taxon>Heunggongvirae</taxon>
        <taxon>Uroviricota</taxon>
        <taxon>Caudoviricetes</taxon>
        <taxon>Magrovirales</taxon>
        <taxon>Aoguangviridae</taxon>
        <taxon>Aobingvirus</taxon>
        <taxon>Aobingvirus yangshanense</taxon>
    </lineage>
</organism>
<dbReference type="RefSeq" id="YP_010806191.1">
    <property type="nucleotide sequence ID" value="NC_077214.1"/>
</dbReference>
<name>A0A976UBQ5_9CAUD</name>
<dbReference type="Proteomes" id="UP001157002">
    <property type="component" value="Segment"/>
</dbReference>